<evidence type="ECO:0000313" key="2">
    <source>
        <dbReference type="EMBL" id="SPU47002.1"/>
    </source>
</evidence>
<dbReference type="Pfam" id="PF22530">
    <property type="entry name" value="Terminase-T7_RNaseH-like"/>
    <property type="match status" value="1"/>
</dbReference>
<evidence type="ECO:0000259" key="1">
    <source>
        <dbReference type="Pfam" id="PF22530"/>
    </source>
</evidence>
<dbReference type="InterPro" id="IPR054762">
    <property type="entry name" value="Gp19_RNaseH-like"/>
</dbReference>
<proteinExistence type="predicted"/>
<organism evidence="2 3">
    <name type="scientific">Brevundimonas diminuta</name>
    <name type="common">Pseudomonas diminuta</name>
    <dbReference type="NCBI Taxonomy" id="293"/>
    <lineage>
        <taxon>Bacteria</taxon>
        <taxon>Pseudomonadati</taxon>
        <taxon>Pseudomonadota</taxon>
        <taxon>Alphaproteobacteria</taxon>
        <taxon>Caulobacterales</taxon>
        <taxon>Caulobacteraceae</taxon>
        <taxon>Brevundimonas</taxon>
    </lineage>
</organism>
<feature type="domain" description="Terminase large subunit ribonuclease H-like" evidence="1">
    <location>
        <begin position="378"/>
        <end position="490"/>
    </location>
</feature>
<protein>
    <recommendedName>
        <fullName evidence="1">Terminase large subunit ribonuclease H-like domain-containing protein</fullName>
    </recommendedName>
</protein>
<dbReference type="Gene3D" id="3.40.50.300">
    <property type="entry name" value="P-loop containing nucleotide triphosphate hydrolases"/>
    <property type="match status" value="1"/>
</dbReference>
<dbReference type="InterPro" id="IPR027417">
    <property type="entry name" value="P-loop_NTPase"/>
</dbReference>
<dbReference type="EMBL" id="UAQM01000051">
    <property type="protein sequence ID" value="SPU47002.1"/>
    <property type="molecule type" value="Genomic_DNA"/>
</dbReference>
<sequence length="591" mass="65679">MGHALYCLKQRTETPREKLQRSFINFVRYVWRYVLGLPKPTRIQEDIARYLESGPTRRAIEALRGIGKSFITCAYVVWCLWRDPQKTVLIVSAGESGAADNANLIKSIIFHEAGDQLWAELRPGRDQRSSTLAFDVGPAKSNKQPSVKCLGITGQLAGNRADILIGDDVENQRNSATEDQRDKLRHATSEFGKIIKPLDTSEIIYLGTPQTEESIYGGLPSRGYDVRIWPARYPLKSKLANYGDHLAPLLRADIEKCGTLCDPTGLSLLGGAPTDPDRFTDAKLLESEMDGTAAEFMLQMMLDTSLSDAERFPLKTSDLIVMNVDKSRAPVALSYTSADDKQIKDAMLPNVGFTGDRFFSPFNVSEHWADYTGSVMHIDPSGTGADETAYVVTKFLNGKVFVTKWGGVAGDGGSPETLSKLAAIAAEQEVRAVIVEDNFSDGMFRRLLTPVLIAKHTSKWRCGIDGVKVHGMKEKRIVGALEPVMKQHRLVIDREVLKLDLAVSDRIKSGVFQMTHMTAQRGALKHDDRIDVLALAVEYWKQHMAIDAAQAEADHRKKLDREFEKRFFAGTANSPLLNKTGRQRGAGRRMH</sequence>
<evidence type="ECO:0000313" key="3">
    <source>
        <dbReference type="Proteomes" id="UP000250358"/>
    </source>
</evidence>
<dbReference type="AlphaFoldDB" id="A0A2X1B2E3"/>
<name>A0A2X1B2E3_BREDI</name>
<gene>
    <name evidence="2" type="ORF">NCTC11165_03358</name>
</gene>
<accession>A0A2X1B2E3</accession>
<dbReference type="Gene3D" id="3.30.420.240">
    <property type="match status" value="1"/>
</dbReference>
<dbReference type="Proteomes" id="UP000250358">
    <property type="component" value="Unassembled WGS sequence"/>
</dbReference>
<dbReference type="InterPro" id="IPR047987">
    <property type="entry name" value="Gp19-like_virus"/>
</dbReference>
<dbReference type="NCBIfam" id="NF033889">
    <property type="entry name" value="termin_lrg_T7"/>
    <property type="match status" value="1"/>
</dbReference>
<reference evidence="2 3" key="1">
    <citation type="submission" date="2018-06" db="EMBL/GenBank/DDBJ databases">
        <authorList>
            <consortium name="Pathogen Informatics"/>
            <person name="Doyle S."/>
        </authorList>
    </citation>
    <scope>NUCLEOTIDE SEQUENCE [LARGE SCALE GENOMIC DNA]</scope>
    <source>
        <strain evidence="2 3">NCTC11165</strain>
    </source>
</reference>